<dbReference type="EMBL" id="AAHGYV010000174">
    <property type="protein sequence ID" value="EBV9836836.1"/>
    <property type="molecule type" value="Genomic_DNA"/>
</dbReference>
<protein>
    <submittedName>
        <fullName evidence="1">Uncharacterized protein</fullName>
    </submittedName>
</protein>
<name>A0A5W0WRH3_SALET</name>
<gene>
    <name evidence="1" type="ORF">AUA42_22725</name>
</gene>
<comment type="caution">
    <text evidence="1">The sequence shown here is derived from an EMBL/GenBank/DDBJ whole genome shotgun (WGS) entry which is preliminary data.</text>
</comment>
<organism evidence="1">
    <name type="scientific">Salmonella enterica subsp. enterica serovar Albany</name>
    <dbReference type="NCBI Taxonomy" id="211968"/>
    <lineage>
        <taxon>Bacteria</taxon>
        <taxon>Pseudomonadati</taxon>
        <taxon>Pseudomonadota</taxon>
        <taxon>Gammaproteobacteria</taxon>
        <taxon>Enterobacterales</taxon>
        <taxon>Enterobacteriaceae</taxon>
        <taxon>Salmonella</taxon>
    </lineage>
</organism>
<feature type="non-terminal residue" evidence="1">
    <location>
        <position position="1"/>
    </location>
</feature>
<reference evidence="1" key="1">
    <citation type="submission" date="2018-07" db="EMBL/GenBank/DDBJ databases">
        <authorList>
            <consortium name="GenomeTrakr network: Whole genome sequencing for foodborne pathogen traceback"/>
        </authorList>
    </citation>
    <scope>NUCLEOTIDE SEQUENCE</scope>
    <source>
        <strain evidence="1">CVM-N26076</strain>
    </source>
</reference>
<sequence>NIRDEISDYFEKILHITSLKYLSYSPFLGRAVLEILTYNVYAPVSARCPASHWLQQVRPLDQVPGVT</sequence>
<proteinExistence type="predicted"/>
<accession>A0A5W0WRH3</accession>
<dbReference type="AlphaFoldDB" id="A0A5W0WRH3"/>
<evidence type="ECO:0000313" key="1">
    <source>
        <dbReference type="EMBL" id="EBV9836836.1"/>
    </source>
</evidence>